<dbReference type="AlphaFoldDB" id="A0A1G6LDH6"/>
<name>A0A1G6LDH6_9BACT</name>
<keyword evidence="3 8" id="KW-0545">Nucleotide biosynthesis</keyword>
<gene>
    <name evidence="8" type="primary">tmk</name>
    <name evidence="10" type="ORF">SAMN05660835_00785</name>
</gene>
<evidence type="ECO:0000256" key="6">
    <source>
        <dbReference type="ARBA" id="ARBA00022840"/>
    </source>
</evidence>
<dbReference type="OrthoDB" id="9774907at2"/>
<protein>
    <recommendedName>
        <fullName evidence="8">Thymidylate kinase</fullName>
        <ecNumber evidence="8">2.7.4.9</ecNumber>
    </recommendedName>
    <alternativeName>
        <fullName evidence="8">dTMP kinase</fullName>
    </alternativeName>
</protein>
<dbReference type="PANTHER" id="PTHR10344:SF4">
    <property type="entry name" value="UMP-CMP KINASE 2, MITOCHONDRIAL"/>
    <property type="match status" value="1"/>
</dbReference>
<dbReference type="GO" id="GO:0004798">
    <property type="term" value="F:dTMP kinase activity"/>
    <property type="evidence" value="ECO:0007669"/>
    <property type="project" value="UniProtKB-UniRule"/>
</dbReference>
<dbReference type="GO" id="GO:0006235">
    <property type="term" value="P:dTTP biosynthetic process"/>
    <property type="evidence" value="ECO:0007669"/>
    <property type="project" value="UniProtKB-UniRule"/>
</dbReference>
<comment type="function">
    <text evidence="8">Phosphorylation of dTMP to form dTDP in both de novo and salvage pathways of dTTP synthesis.</text>
</comment>
<dbReference type="SUPFAM" id="SSF52540">
    <property type="entry name" value="P-loop containing nucleoside triphosphate hydrolases"/>
    <property type="match status" value="1"/>
</dbReference>
<evidence type="ECO:0000313" key="10">
    <source>
        <dbReference type="EMBL" id="SDC41280.1"/>
    </source>
</evidence>
<dbReference type="PANTHER" id="PTHR10344">
    <property type="entry name" value="THYMIDYLATE KINASE"/>
    <property type="match status" value="1"/>
</dbReference>
<dbReference type="PROSITE" id="PS01331">
    <property type="entry name" value="THYMIDYLATE_KINASE"/>
    <property type="match status" value="1"/>
</dbReference>
<evidence type="ECO:0000256" key="7">
    <source>
        <dbReference type="ARBA" id="ARBA00048743"/>
    </source>
</evidence>
<dbReference type="InterPro" id="IPR027417">
    <property type="entry name" value="P-loop_NTPase"/>
</dbReference>
<sequence>MKYIVFEGLDGSGKTTVSKMFVRYLSSKNYTVFYTREPYTTEIETLIRQNQTNKTLLFLFLADRSIHIEKLKNQNVDFIVSDRSFYSTVAYQGYGGGIDIDFVIKLNEFVVDNFLPDVVFYLDCSPDIALSRSKKLDAIENKNLDFFEKVRQGYLDLAKKYNFFTINAQDSLENVFKNVIKCYETIFV</sequence>
<keyword evidence="6 8" id="KW-0067">ATP-binding</keyword>
<dbReference type="EMBL" id="FMYU01000005">
    <property type="protein sequence ID" value="SDC41280.1"/>
    <property type="molecule type" value="Genomic_DNA"/>
</dbReference>
<comment type="catalytic activity">
    <reaction evidence="7 8">
        <text>dTMP + ATP = dTDP + ADP</text>
        <dbReference type="Rhea" id="RHEA:13517"/>
        <dbReference type="ChEBI" id="CHEBI:30616"/>
        <dbReference type="ChEBI" id="CHEBI:58369"/>
        <dbReference type="ChEBI" id="CHEBI:63528"/>
        <dbReference type="ChEBI" id="CHEBI:456216"/>
        <dbReference type="EC" id="2.7.4.9"/>
    </reaction>
</comment>
<evidence type="ECO:0000256" key="5">
    <source>
        <dbReference type="ARBA" id="ARBA00022777"/>
    </source>
</evidence>
<dbReference type="Gene3D" id="3.40.50.300">
    <property type="entry name" value="P-loop containing nucleotide triphosphate hydrolases"/>
    <property type="match status" value="1"/>
</dbReference>
<proteinExistence type="inferred from homology"/>
<evidence type="ECO:0000256" key="3">
    <source>
        <dbReference type="ARBA" id="ARBA00022727"/>
    </source>
</evidence>
<dbReference type="Proteomes" id="UP000199411">
    <property type="component" value="Unassembled WGS sequence"/>
</dbReference>
<evidence type="ECO:0000259" key="9">
    <source>
        <dbReference type="Pfam" id="PF02223"/>
    </source>
</evidence>
<dbReference type="HAMAP" id="MF_00165">
    <property type="entry name" value="Thymidylate_kinase"/>
    <property type="match status" value="1"/>
</dbReference>
<organism evidence="10 11">
    <name type="scientific">Desulfurella multipotens</name>
    <dbReference type="NCBI Taxonomy" id="79269"/>
    <lineage>
        <taxon>Bacteria</taxon>
        <taxon>Pseudomonadati</taxon>
        <taxon>Campylobacterota</taxon>
        <taxon>Desulfurellia</taxon>
        <taxon>Desulfurellales</taxon>
        <taxon>Desulfurellaceae</taxon>
        <taxon>Desulfurella</taxon>
    </lineage>
</organism>
<feature type="binding site" evidence="8">
    <location>
        <begin position="8"/>
        <end position="15"/>
    </location>
    <ligand>
        <name>ATP</name>
        <dbReference type="ChEBI" id="CHEBI:30616"/>
    </ligand>
</feature>
<keyword evidence="4 8" id="KW-0547">Nucleotide-binding</keyword>
<dbReference type="GO" id="GO:0005829">
    <property type="term" value="C:cytosol"/>
    <property type="evidence" value="ECO:0007669"/>
    <property type="project" value="TreeGrafter"/>
</dbReference>
<feature type="domain" description="Thymidylate kinase-like" evidence="9">
    <location>
        <begin position="6"/>
        <end position="178"/>
    </location>
</feature>
<dbReference type="RefSeq" id="WP_025391862.1">
    <property type="nucleotide sequence ID" value="NZ_FMYU01000005.1"/>
</dbReference>
<dbReference type="InterPro" id="IPR018094">
    <property type="entry name" value="Thymidylate_kinase"/>
</dbReference>
<keyword evidence="5 8" id="KW-0418">Kinase</keyword>
<dbReference type="Pfam" id="PF02223">
    <property type="entry name" value="Thymidylate_kin"/>
    <property type="match status" value="1"/>
</dbReference>
<dbReference type="NCBIfam" id="TIGR00041">
    <property type="entry name" value="DTMP_kinase"/>
    <property type="match status" value="1"/>
</dbReference>
<evidence type="ECO:0000256" key="4">
    <source>
        <dbReference type="ARBA" id="ARBA00022741"/>
    </source>
</evidence>
<keyword evidence="2 8" id="KW-0808">Transferase</keyword>
<keyword evidence="11" id="KW-1185">Reference proteome</keyword>
<dbReference type="GO" id="GO:0006227">
    <property type="term" value="P:dUDP biosynthetic process"/>
    <property type="evidence" value="ECO:0007669"/>
    <property type="project" value="TreeGrafter"/>
</dbReference>
<dbReference type="InterPro" id="IPR039430">
    <property type="entry name" value="Thymidylate_kin-like_dom"/>
</dbReference>
<evidence type="ECO:0000256" key="8">
    <source>
        <dbReference type="HAMAP-Rule" id="MF_00165"/>
    </source>
</evidence>
<accession>A0A1G6LDH6</accession>
<evidence type="ECO:0000256" key="1">
    <source>
        <dbReference type="ARBA" id="ARBA00009776"/>
    </source>
</evidence>
<evidence type="ECO:0000313" key="11">
    <source>
        <dbReference type="Proteomes" id="UP000199411"/>
    </source>
</evidence>
<reference evidence="11" key="1">
    <citation type="submission" date="2016-10" db="EMBL/GenBank/DDBJ databases">
        <authorList>
            <person name="Varghese N."/>
            <person name="Submissions S."/>
        </authorList>
    </citation>
    <scope>NUCLEOTIDE SEQUENCE [LARGE SCALE GENOMIC DNA]</scope>
    <source>
        <strain evidence="11">DSM 8415</strain>
    </source>
</reference>
<evidence type="ECO:0000256" key="2">
    <source>
        <dbReference type="ARBA" id="ARBA00022679"/>
    </source>
</evidence>
<dbReference type="GO" id="GO:0006233">
    <property type="term" value="P:dTDP biosynthetic process"/>
    <property type="evidence" value="ECO:0007669"/>
    <property type="project" value="InterPro"/>
</dbReference>
<dbReference type="CDD" id="cd01672">
    <property type="entry name" value="TMPK"/>
    <property type="match status" value="1"/>
</dbReference>
<dbReference type="EC" id="2.7.4.9" evidence="8"/>
<comment type="similarity">
    <text evidence="1 8">Belongs to the thymidylate kinase family.</text>
</comment>
<dbReference type="GO" id="GO:0005524">
    <property type="term" value="F:ATP binding"/>
    <property type="evidence" value="ECO:0007669"/>
    <property type="project" value="UniProtKB-UniRule"/>
</dbReference>
<dbReference type="InterPro" id="IPR018095">
    <property type="entry name" value="Thymidylate_kin_CS"/>
</dbReference>